<dbReference type="AlphaFoldDB" id="A0A0L6CIR3"/>
<dbReference type="STRING" id="1631356.VV01_10540"/>
<dbReference type="EMBL" id="LAIR01000002">
    <property type="protein sequence ID" value="KNX37485.1"/>
    <property type="molecule type" value="Genomic_DNA"/>
</dbReference>
<dbReference type="Proteomes" id="UP000037397">
    <property type="component" value="Unassembled WGS sequence"/>
</dbReference>
<gene>
    <name evidence="1" type="ORF">VV01_10540</name>
</gene>
<sequence>MPPDDTATSSSRPVVADLDRVHRWVDFGGTCRVVQQDADRAIIALCRCDGPEVERFTSADPAAVQYALGASS</sequence>
<evidence type="ECO:0000313" key="1">
    <source>
        <dbReference type="EMBL" id="KNX37485.1"/>
    </source>
</evidence>
<reference evidence="2" key="1">
    <citation type="submission" date="2015-03" db="EMBL/GenBank/DDBJ databases">
        <title>Luteipulveratus halotolerans sp. nov., a novel actinobacterium (Dermacoccaceae) from Sarawak, Malaysia.</title>
        <authorList>
            <person name="Juboi H."/>
            <person name="Basik A."/>
            <person name="Shamsul S.S."/>
            <person name="Arnold P."/>
            <person name="Schmitt E.K."/>
            <person name="Sanglier J.-J."/>
            <person name="Yeo T."/>
        </authorList>
    </citation>
    <scope>NUCLEOTIDE SEQUENCE [LARGE SCALE GENOMIC DNA]</scope>
    <source>
        <strain evidence="2">C296001</strain>
    </source>
</reference>
<dbReference type="RefSeq" id="WP_050669842.1">
    <property type="nucleotide sequence ID" value="NZ_LAIR01000002.1"/>
</dbReference>
<dbReference type="OrthoDB" id="3431291at2"/>
<proteinExistence type="predicted"/>
<evidence type="ECO:0000313" key="2">
    <source>
        <dbReference type="Proteomes" id="UP000037397"/>
    </source>
</evidence>
<protein>
    <submittedName>
        <fullName evidence="1">Uncharacterized protein</fullName>
    </submittedName>
</protein>
<organism evidence="1 2">
    <name type="scientific">Luteipulveratus halotolerans</name>
    <dbReference type="NCBI Taxonomy" id="1631356"/>
    <lineage>
        <taxon>Bacteria</taxon>
        <taxon>Bacillati</taxon>
        <taxon>Actinomycetota</taxon>
        <taxon>Actinomycetes</taxon>
        <taxon>Micrococcales</taxon>
        <taxon>Dermacoccaceae</taxon>
        <taxon>Luteipulveratus</taxon>
    </lineage>
</organism>
<name>A0A0L6CIR3_9MICO</name>
<accession>A0A0L6CIR3</accession>
<comment type="caution">
    <text evidence="1">The sequence shown here is derived from an EMBL/GenBank/DDBJ whole genome shotgun (WGS) entry which is preliminary data.</text>
</comment>
<keyword evidence="2" id="KW-1185">Reference proteome</keyword>